<gene>
    <name evidence="8" type="ORF">D0Y65_017357</name>
</gene>
<keyword evidence="8" id="KW-0675">Receptor</keyword>
<evidence type="ECO:0000256" key="6">
    <source>
        <dbReference type="ARBA" id="ARBA00023136"/>
    </source>
</evidence>
<evidence type="ECO:0000256" key="3">
    <source>
        <dbReference type="ARBA" id="ARBA00022692"/>
    </source>
</evidence>
<dbReference type="InterPro" id="IPR045874">
    <property type="entry name" value="LRK10/LRL21-25-like"/>
</dbReference>
<organism evidence="8 9">
    <name type="scientific">Glycine soja</name>
    <name type="common">Wild soybean</name>
    <dbReference type="NCBI Taxonomy" id="3848"/>
    <lineage>
        <taxon>Eukaryota</taxon>
        <taxon>Viridiplantae</taxon>
        <taxon>Streptophyta</taxon>
        <taxon>Embryophyta</taxon>
        <taxon>Tracheophyta</taxon>
        <taxon>Spermatophyta</taxon>
        <taxon>Magnoliopsida</taxon>
        <taxon>eudicotyledons</taxon>
        <taxon>Gunneridae</taxon>
        <taxon>Pentapetalae</taxon>
        <taxon>rosids</taxon>
        <taxon>fabids</taxon>
        <taxon>Fabales</taxon>
        <taxon>Fabaceae</taxon>
        <taxon>Papilionoideae</taxon>
        <taxon>50 kb inversion clade</taxon>
        <taxon>NPAAA clade</taxon>
        <taxon>indigoferoid/millettioid clade</taxon>
        <taxon>Phaseoleae</taxon>
        <taxon>Glycine</taxon>
        <taxon>Glycine subgen. Soja</taxon>
    </lineage>
</organism>
<evidence type="ECO:0000256" key="4">
    <source>
        <dbReference type="ARBA" id="ARBA00022729"/>
    </source>
</evidence>
<keyword evidence="2" id="KW-0723">Serine/threonine-protein kinase</keyword>
<dbReference type="InterPro" id="IPR011009">
    <property type="entry name" value="Kinase-like_dom_sf"/>
</dbReference>
<keyword evidence="4" id="KW-0732">Signal</keyword>
<keyword evidence="3" id="KW-0812">Transmembrane</keyword>
<keyword evidence="8" id="KW-0808">Transferase</keyword>
<protein>
    <submittedName>
        <fullName evidence="8">LEAF RUST 10 DISEASE-RESISTANCE LOCUS RECEPTOR-LIKE PROTEIN KINASE-like 2.4</fullName>
    </submittedName>
</protein>
<accession>A0A445JUL2</accession>
<keyword evidence="7" id="KW-0325">Glycoprotein</keyword>
<proteinExistence type="predicted"/>
<evidence type="ECO:0000256" key="1">
    <source>
        <dbReference type="ARBA" id="ARBA00004479"/>
    </source>
</evidence>
<evidence type="ECO:0000313" key="8">
    <source>
        <dbReference type="EMBL" id="RZC02171.1"/>
    </source>
</evidence>
<evidence type="ECO:0000313" key="9">
    <source>
        <dbReference type="Proteomes" id="UP000289340"/>
    </source>
</evidence>
<evidence type="ECO:0000256" key="5">
    <source>
        <dbReference type="ARBA" id="ARBA00022989"/>
    </source>
</evidence>
<keyword evidence="9" id="KW-1185">Reference proteome</keyword>
<comment type="caution">
    <text evidence="8">The sequence shown here is derived from an EMBL/GenBank/DDBJ whole genome shotgun (WGS) entry which is preliminary data.</text>
</comment>
<reference evidence="8 9" key="1">
    <citation type="submission" date="2018-09" db="EMBL/GenBank/DDBJ databases">
        <title>A high-quality reference genome of wild soybean provides a powerful tool to mine soybean genomes.</title>
        <authorList>
            <person name="Xie M."/>
            <person name="Chung C.Y.L."/>
            <person name="Li M.-W."/>
            <person name="Wong F.-L."/>
            <person name="Chan T.-F."/>
            <person name="Lam H.-M."/>
        </authorList>
    </citation>
    <scope>NUCLEOTIDE SEQUENCE [LARGE SCALE GENOMIC DNA]</scope>
    <source>
        <strain evidence="9">cv. W05</strain>
        <tissue evidence="8">Hypocotyl of etiolated seedlings</tissue>
    </source>
</reference>
<dbReference type="AlphaFoldDB" id="A0A445JUL2"/>
<keyword evidence="5" id="KW-1133">Transmembrane helix</keyword>
<keyword evidence="6" id="KW-0472">Membrane</keyword>
<comment type="subcellular location">
    <subcellularLocation>
        <location evidence="1">Membrane</location>
        <topology evidence="1">Single-pass type I membrane protein</topology>
    </subcellularLocation>
</comment>
<dbReference type="GO" id="GO:0016020">
    <property type="term" value="C:membrane"/>
    <property type="evidence" value="ECO:0007669"/>
    <property type="project" value="UniProtKB-SubCell"/>
</dbReference>
<dbReference type="EMBL" id="QZWG01000007">
    <property type="protein sequence ID" value="RZC02171.1"/>
    <property type="molecule type" value="Genomic_DNA"/>
</dbReference>
<sequence length="191" mass="21843">MYVLISAIQFIYTYYPKGIRPTNHSSSYSRTYCRIIIKRYSHKEILTRIKAIGLYGFWAIVLLVGEKTAIRVKCSRKESIIFVSDARGTIGYVAPEGEKNINAEASHTSEIYFPHWVCNRLEQGGDLRPNGVIVTEENKIVKRMTVVGLWCVQTFPKDRPTMTRVVDMLEGKINSREIPQNLPFLLPLGQC</sequence>
<evidence type="ECO:0000256" key="2">
    <source>
        <dbReference type="ARBA" id="ARBA00022527"/>
    </source>
</evidence>
<dbReference type="SUPFAM" id="SSF56112">
    <property type="entry name" value="Protein kinase-like (PK-like)"/>
    <property type="match status" value="1"/>
</dbReference>
<dbReference type="Gene3D" id="1.10.510.10">
    <property type="entry name" value="Transferase(Phosphotransferase) domain 1"/>
    <property type="match status" value="1"/>
</dbReference>
<name>A0A445JUL2_GLYSO</name>
<dbReference type="PANTHER" id="PTHR27009">
    <property type="entry name" value="RUST RESISTANCE KINASE LR10-RELATED"/>
    <property type="match status" value="1"/>
</dbReference>
<dbReference type="Proteomes" id="UP000289340">
    <property type="component" value="Chromosome 7"/>
</dbReference>
<dbReference type="GO" id="GO:0004674">
    <property type="term" value="F:protein serine/threonine kinase activity"/>
    <property type="evidence" value="ECO:0007669"/>
    <property type="project" value="UniProtKB-KW"/>
</dbReference>
<evidence type="ECO:0000256" key="7">
    <source>
        <dbReference type="ARBA" id="ARBA00023180"/>
    </source>
</evidence>
<keyword evidence="8" id="KW-0418">Kinase</keyword>